<dbReference type="InterPro" id="IPR050194">
    <property type="entry name" value="Glycosyltransferase_grp1"/>
</dbReference>
<evidence type="ECO:0000313" key="2">
    <source>
        <dbReference type="Proteomes" id="UP000253977"/>
    </source>
</evidence>
<proteinExistence type="predicted"/>
<organism evidence="1 2">
    <name type="scientific">Thalassococcus profundi</name>
    <dbReference type="NCBI Taxonomy" id="2282382"/>
    <lineage>
        <taxon>Bacteria</taxon>
        <taxon>Pseudomonadati</taxon>
        <taxon>Pseudomonadota</taxon>
        <taxon>Alphaproteobacteria</taxon>
        <taxon>Rhodobacterales</taxon>
        <taxon>Roseobacteraceae</taxon>
        <taxon>Thalassococcus</taxon>
    </lineage>
</organism>
<name>A0A369TRB8_9RHOB</name>
<keyword evidence="1" id="KW-0808">Transferase</keyword>
<dbReference type="Gene3D" id="3.40.50.2000">
    <property type="entry name" value="Glycogen Phosphorylase B"/>
    <property type="match status" value="2"/>
</dbReference>
<dbReference type="AlphaFoldDB" id="A0A369TRB8"/>
<dbReference type="Proteomes" id="UP000253977">
    <property type="component" value="Unassembled WGS sequence"/>
</dbReference>
<reference evidence="1 2" key="1">
    <citation type="submission" date="2018-07" db="EMBL/GenBank/DDBJ databases">
        <title>Thalassococcus profundi sp. nov., a marine bacterium isolated from deep seawater of Okinawa Trough.</title>
        <authorList>
            <person name="Yu M."/>
        </authorList>
    </citation>
    <scope>NUCLEOTIDE SEQUENCE [LARGE SCALE GENOMIC DNA]</scope>
    <source>
        <strain evidence="1 2">WRAS1</strain>
    </source>
</reference>
<protein>
    <submittedName>
        <fullName evidence="1">Glycosyltransferase</fullName>
    </submittedName>
</protein>
<dbReference type="RefSeq" id="WP_114509633.1">
    <property type="nucleotide sequence ID" value="NZ_QPMK01000002.1"/>
</dbReference>
<keyword evidence="2" id="KW-1185">Reference proteome</keyword>
<dbReference type="CDD" id="cd03801">
    <property type="entry name" value="GT4_PimA-like"/>
    <property type="match status" value="1"/>
</dbReference>
<gene>
    <name evidence="1" type="ORF">DU478_03950</name>
</gene>
<dbReference type="GO" id="GO:0016757">
    <property type="term" value="F:glycosyltransferase activity"/>
    <property type="evidence" value="ECO:0007669"/>
    <property type="project" value="TreeGrafter"/>
</dbReference>
<dbReference type="Pfam" id="PF13692">
    <property type="entry name" value="Glyco_trans_1_4"/>
    <property type="match status" value="1"/>
</dbReference>
<evidence type="ECO:0000313" key="1">
    <source>
        <dbReference type="EMBL" id="RDD67821.1"/>
    </source>
</evidence>
<comment type="caution">
    <text evidence="1">The sequence shown here is derived from an EMBL/GenBank/DDBJ whole genome shotgun (WGS) entry which is preliminary data.</text>
</comment>
<dbReference type="OrthoDB" id="9790710at2"/>
<accession>A0A369TRB8</accession>
<sequence>MSTATPRPKVLAIAEAANPEWVSVPLVGWSLAQALREVADVHLVTQIRNRDAILRAGLIEGRDFTVIDSEAFAAPLWALAERLRMGEGKGWTMVQAINAISYPWFERLVWKRFGPAIRRGAYDIVHRITPLSPTISSSLAGKCARAGVPFVLGPLNGGVPWPRGFDAERRREKEWLSYLRGAYKALPGRRATLRHASAILAGSRHTASEIPADFADKVIYLPENGIDPARFALQAAPEGPVLRAAFVGRLVPYKGPDMLIEAAAPLLRDGRMTLDLIGDGPMMPQLRAMADGLPGVTFHGWVDHRDVQRILAQSHVLSFPSIREFGGGVVLEAMALGVVPLIVDYAGPGELVQPGLGHKVPCGTRAEIVQGFGATLAKLAVDPAALAPTAAAARARVKSHFTWSRKAAQIAQVYDWLGQDTAAPAPRFFEDRSAELAENGCGSATGCRQLSSKVT</sequence>
<dbReference type="PANTHER" id="PTHR45947">
    <property type="entry name" value="SULFOQUINOVOSYL TRANSFERASE SQD2"/>
    <property type="match status" value="1"/>
</dbReference>
<dbReference type="EMBL" id="QPMK01000002">
    <property type="protein sequence ID" value="RDD67821.1"/>
    <property type="molecule type" value="Genomic_DNA"/>
</dbReference>
<dbReference type="SUPFAM" id="SSF53756">
    <property type="entry name" value="UDP-Glycosyltransferase/glycogen phosphorylase"/>
    <property type="match status" value="1"/>
</dbReference>
<dbReference type="PANTHER" id="PTHR45947:SF15">
    <property type="entry name" value="TEICHURONIC ACID BIOSYNTHESIS GLYCOSYLTRANSFERASE TUAC-RELATED"/>
    <property type="match status" value="1"/>
</dbReference>